<dbReference type="EMBL" id="CP071872">
    <property type="protein sequence ID" value="UNM10185.1"/>
    <property type="molecule type" value="Genomic_DNA"/>
</dbReference>
<dbReference type="RefSeq" id="WP_242328675.1">
    <property type="nucleotide sequence ID" value="NZ_CP071872.1"/>
</dbReference>
<proteinExistence type="predicted"/>
<feature type="compositionally biased region" description="Polar residues" evidence="1">
    <location>
        <begin position="141"/>
        <end position="151"/>
    </location>
</feature>
<dbReference type="Proteomes" id="UP000828924">
    <property type="component" value="Chromosome"/>
</dbReference>
<reference evidence="2 3" key="1">
    <citation type="submission" date="2021-03" db="EMBL/GenBank/DDBJ databases">
        <title>Complete genome of Streptomyces formicae strain 1H-GS9 (DSM 100524).</title>
        <authorList>
            <person name="Atanasov K.E."/>
            <person name="Altabella T."/>
            <person name="Ferrer A."/>
        </authorList>
    </citation>
    <scope>NUCLEOTIDE SEQUENCE [LARGE SCALE GENOMIC DNA]</scope>
    <source>
        <strain evidence="2 3">1H-GS9</strain>
    </source>
</reference>
<sequence>MPPQDRPRAPAELSAEPSAELRDIELLSRVPYGRLATSLHAMPFVAPARHVVSGDGNVLLRVHAGLECARSCVGSVVAYGADNLNSGATALWSVQCTGTAEIVEPTAAEVASFGPGPDQVDGEPFEPVYMRLRPRFVTVHTSGSTPHTSACTEERFTERSPIGGSVERSLRHAG</sequence>
<evidence type="ECO:0000313" key="2">
    <source>
        <dbReference type="EMBL" id="UNM10185.1"/>
    </source>
</evidence>
<gene>
    <name evidence="2" type="ORF">J4032_00485</name>
</gene>
<organism evidence="2 3">
    <name type="scientific">Streptomyces formicae</name>
    <dbReference type="NCBI Taxonomy" id="1616117"/>
    <lineage>
        <taxon>Bacteria</taxon>
        <taxon>Bacillati</taxon>
        <taxon>Actinomycetota</taxon>
        <taxon>Actinomycetes</taxon>
        <taxon>Kitasatosporales</taxon>
        <taxon>Streptomycetaceae</taxon>
        <taxon>Streptomyces</taxon>
    </lineage>
</organism>
<feature type="region of interest" description="Disordered" evidence="1">
    <location>
        <begin position="141"/>
        <end position="174"/>
    </location>
</feature>
<evidence type="ECO:0000313" key="3">
    <source>
        <dbReference type="Proteomes" id="UP000828924"/>
    </source>
</evidence>
<keyword evidence="3" id="KW-1185">Reference proteome</keyword>
<dbReference type="InterPro" id="IPR024747">
    <property type="entry name" value="Pyridox_Oxase-rel"/>
</dbReference>
<dbReference type="Pfam" id="PF12900">
    <property type="entry name" value="Pyridox_ox_2"/>
    <property type="match status" value="1"/>
</dbReference>
<accession>A0ABY3WER2</accession>
<name>A0ABY3WER2_9ACTN</name>
<protein>
    <submittedName>
        <fullName evidence="2">Pyridoxamine 5'-phosphate oxidase family protein</fullName>
    </submittedName>
</protein>
<evidence type="ECO:0000256" key="1">
    <source>
        <dbReference type="SAM" id="MobiDB-lite"/>
    </source>
</evidence>